<dbReference type="EMBL" id="KN847579">
    <property type="protein sequence ID" value="KIV99305.1"/>
    <property type="molecule type" value="Genomic_DNA"/>
</dbReference>
<dbReference type="Proteomes" id="UP000053259">
    <property type="component" value="Unassembled WGS sequence"/>
</dbReference>
<keyword evidence="1" id="KW-0732">Signal</keyword>
<protein>
    <submittedName>
        <fullName evidence="2">Uncharacterized protein</fullName>
    </submittedName>
</protein>
<evidence type="ECO:0000313" key="3">
    <source>
        <dbReference type="Proteomes" id="UP000053259"/>
    </source>
</evidence>
<proteinExistence type="predicted"/>
<gene>
    <name evidence="2" type="ORF">PV09_08966</name>
</gene>
<evidence type="ECO:0000256" key="1">
    <source>
        <dbReference type="SAM" id="SignalP"/>
    </source>
</evidence>
<dbReference type="PANTHER" id="PTHR37490:SF1">
    <property type="entry name" value="GLYCOSYLTRANSFERASE 2-LIKE DOMAIN-CONTAINING PROTEIN"/>
    <property type="match status" value="1"/>
</dbReference>
<keyword evidence="3" id="KW-1185">Reference proteome</keyword>
<reference evidence="2 3" key="1">
    <citation type="submission" date="2015-01" db="EMBL/GenBank/DDBJ databases">
        <title>The Genome Sequence of Ochroconis gallopava CBS43764.</title>
        <authorList>
            <consortium name="The Broad Institute Genomics Platform"/>
            <person name="Cuomo C."/>
            <person name="de Hoog S."/>
            <person name="Gorbushina A."/>
            <person name="Stielow B."/>
            <person name="Teixiera M."/>
            <person name="Abouelleil A."/>
            <person name="Chapman S.B."/>
            <person name="Priest M."/>
            <person name="Young S.K."/>
            <person name="Wortman J."/>
            <person name="Nusbaum C."/>
            <person name="Birren B."/>
        </authorList>
    </citation>
    <scope>NUCLEOTIDE SEQUENCE [LARGE SCALE GENOMIC DNA]</scope>
    <source>
        <strain evidence="2 3">CBS 43764</strain>
    </source>
</reference>
<dbReference type="Pfam" id="PF11913">
    <property type="entry name" value="DUF3431"/>
    <property type="match status" value="1"/>
</dbReference>
<dbReference type="RefSeq" id="XP_016209175.1">
    <property type="nucleotide sequence ID" value="XM_016362950.1"/>
</dbReference>
<dbReference type="GeneID" id="27316939"/>
<evidence type="ECO:0000313" key="2">
    <source>
        <dbReference type="EMBL" id="KIV99305.1"/>
    </source>
</evidence>
<feature type="chain" id="PRO_5002246208" evidence="1">
    <location>
        <begin position="30"/>
        <end position="338"/>
    </location>
</feature>
<accession>A0A0D1XAQ7</accession>
<organism evidence="2 3">
    <name type="scientific">Verruconis gallopava</name>
    <dbReference type="NCBI Taxonomy" id="253628"/>
    <lineage>
        <taxon>Eukaryota</taxon>
        <taxon>Fungi</taxon>
        <taxon>Dikarya</taxon>
        <taxon>Ascomycota</taxon>
        <taxon>Pezizomycotina</taxon>
        <taxon>Dothideomycetes</taxon>
        <taxon>Pleosporomycetidae</taxon>
        <taxon>Venturiales</taxon>
        <taxon>Sympoventuriaceae</taxon>
        <taxon>Verruconis</taxon>
    </lineage>
</organism>
<name>A0A0D1XAQ7_9PEZI</name>
<feature type="signal peptide" evidence="1">
    <location>
        <begin position="1"/>
        <end position="29"/>
    </location>
</feature>
<dbReference type="STRING" id="253628.A0A0D1XAQ7"/>
<dbReference type="PANTHER" id="PTHR37490">
    <property type="entry name" value="EXPRESSED PROTEIN"/>
    <property type="match status" value="1"/>
</dbReference>
<dbReference type="HOGENOM" id="CLU_070890_1_0_1"/>
<dbReference type="OrthoDB" id="28755at2759"/>
<dbReference type="VEuPathDB" id="FungiDB:PV09_08966"/>
<sequence length="338" mass="38485">MAALQEILTYRRTLLAVLLMVCLLTLLRANTDTALFVNRICSNRPFSGSRFSIDIANVPARLSSIPSTTSKTKNDDPTLDIVVSMYREDAQSCALRLKELKSLQPFKDLTIRTFIYTKDSSANVEQLKDIFNTPHVVTLPNLGREADTYFTHILERYSDLARHTMFIQAEMHEFEGAKTRIKGWFRPNTGVLSLGQIESCSCVSCHDSWDNHRSFPRIEELYSALNGEFCPQKIALTYLGQIIVSAERIRSRGPSTYKYLRQVLDSDKSSFIHTDPRQPFFNDEPSEPYFGHTIERSYMVLWNCSSDDLARRCGGLSSLHTPRPEGLPDDYCQCLDSP</sequence>
<dbReference type="AlphaFoldDB" id="A0A0D1XAQ7"/>
<dbReference type="InterPro" id="IPR021838">
    <property type="entry name" value="DUF3431"/>
</dbReference>
<dbReference type="InParanoid" id="A0A0D1XAQ7"/>